<dbReference type="PANTHER" id="PTHR43337:SF1">
    <property type="entry name" value="XANTHINE_URACIL PERMEASE C887.17-RELATED"/>
    <property type="match status" value="1"/>
</dbReference>
<proteinExistence type="predicted"/>
<keyword evidence="3" id="KW-0812">Transmembrane</keyword>
<comment type="subcellular location">
    <subcellularLocation>
        <location evidence="1">Endomembrane system</location>
        <topology evidence="1">Multi-pass membrane protein</topology>
    </subcellularLocation>
</comment>
<feature type="transmembrane region" description="Helical" evidence="3">
    <location>
        <begin position="40"/>
        <end position="63"/>
    </location>
</feature>
<feature type="transmembrane region" description="Helical" evidence="3">
    <location>
        <begin position="102"/>
        <end position="121"/>
    </location>
</feature>
<comment type="caution">
    <text evidence="4">The sequence shown here is derived from an EMBL/GenBank/DDBJ whole genome shotgun (WGS) entry which is preliminary data.</text>
</comment>
<sequence length="122" mass="12603">MLMERGQEVPTDVRGLSRVDRFFRLTERGSTVAHELRGGLVTFVTMSYIIVLNPLIIGSFTAGGPGAKVDVLGNVLSVPQVAASTALVAGVMTLPMGLVANLPFALATGLGANVLVAVTIAP</sequence>
<gene>
    <name evidence="4" type="ORF">PA7_18290</name>
</gene>
<protein>
    <recommendedName>
        <fullName evidence="6">NCS2 family permease</fullName>
    </recommendedName>
</protein>
<evidence type="ECO:0000256" key="3">
    <source>
        <dbReference type="SAM" id="Phobius"/>
    </source>
</evidence>
<dbReference type="GO" id="GO:0005886">
    <property type="term" value="C:plasma membrane"/>
    <property type="evidence" value="ECO:0007669"/>
    <property type="project" value="TreeGrafter"/>
</dbReference>
<dbReference type="GO" id="GO:0005345">
    <property type="term" value="F:purine nucleobase transmembrane transporter activity"/>
    <property type="evidence" value="ECO:0007669"/>
    <property type="project" value="TreeGrafter"/>
</dbReference>
<keyword evidence="3" id="KW-1133">Transmembrane helix</keyword>
<feature type="transmembrane region" description="Helical" evidence="3">
    <location>
        <begin position="75"/>
        <end position="96"/>
    </location>
</feature>
<dbReference type="GO" id="GO:0012505">
    <property type="term" value="C:endomembrane system"/>
    <property type="evidence" value="ECO:0007669"/>
    <property type="project" value="UniProtKB-SubCell"/>
</dbReference>
<evidence type="ECO:0000313" key="5">
    <source>
        <dbReference type="Proteomes" id="UP000321328"/>
    </source>
</evidence>
<organism evidence="4 5">
    <name type="scientific">Pseudonocardia asaccharolytica DSM 44247 = NBRC 16224</name>
    <dbReference type="NCBI Taxonomy" id="1123024"/>
    <lineage>
        <taxon>Bacteria</taxon>
        <taxon>Bacillati</taxon>
        <taxon>Actinomycetota</taxon>
        <taxon>Actinomycetes</taxon>
        <taxon>Pseudonocardiales</taxon>
        <taxon>Pseudonocardiaceae</taxon>
        <taxon>Pseudonocardia</taxon>
    </lineage>
</organism>
<keyword evidence="2" id="KW-0813">Transport</keyword>
<keyword evidence="3" id="KW-0472">Membrane</keyword>
<keyword evidence="5" id="KW-1185">Reference proteome</keyword>
<dbReference type="InterPro" id="IPR045018">
    <property type="entry name" value="Azg-like"/>
</dbReference>
<evidence type="ECO:0008006" key="6">
    <source>
        <dbReference type="Google" id="ProtNLM"/>
    </source>
</evidence>
<evidence type="ECO:0000313" key="4">
    <source>
        <dbReference type="EMBL" id="GEL17992.1"/>
    </source>
</evidence>
<name>A0A511CZL7_9PSEU</name>
<dbReference type="PANTHER" id="PTHR43337">
    <property type="entry name" value="XANTHINE/URACIL PERMEASE C887.17-RELATED"/>
    <property type="match status" value="1"/>
</dbReference>
<dbReference type="AlphaFoldDB" id="A0A511CZL7"/>
<evidence type="ECO:0000256" key="1">
    <source>
        <dbReference type="ARBA" id="ARBA00004127"/>
    </source>
</evidence>
<evidence type="ECO:0000256" key="2">
    <source>
        <dbReference type="ARBA" id="ARBA00022448"/>
    </source>
</evidence>
<reference evidence="4 5" key="1">
    <citation type="submission" date="2019-07" db="EMBL/GenBank/DDBJ databases">
        <title>Whole genome shotgun sequence of Pseudonocardia asaccharolytica NBRC 16224.</title>
        <authorList>
            <person name="Hosoyama A."/>
            <person name="Uohara A."/>
            <person name="Ohji S."/>
            <person name="Ichikawa N."/>
        </authorList>
    </citation>
    <scope>NUCLEOTIDE SEQUENCE [LARGE SCALE GENOMIC DNA]</scope>
    <source>
        <strain evidence="4 5">NBRC 16224</strain>
    </source>
</reference>
<dbReference type="EMBL" id="BJVI01000014">
    <property type="protein sequence ID" value="GEL17992.1"/>
    <property type="molecule type" value="Genomic_DNA"/>
</dbReference>
<dbReference type="STRING" id="1123024.GCA_000423625_03259"/>
<dbReference type="Proteomes" id="UP000321328">
    <property type="component" value="Unassembled WGS sequence"/>
</dbReference>
<accession>A0A511CZL7</accession>